<name>A0A5M8EXM0_PSEVE</name>
<evidence type="ECO:0000256" key="1">
    <source>
        <dbReference type="ARBA" id="ARBA00023002"/>
    </source>
</evidence>
<comment type="caution">
    <text evidence="3">The sequence shown here is derived from an EMBL/GenBank/DDBJ whole genome shotgun (WGS) entry which is preliminary data.</text>
</comment>
<dbReference type="PANTHER" id="PTHR13847:SF287">
    <property type="entry name" value="FAD-DEPENDENT OXIDOREDUCTASE DOMAIN-CONTAINING PROTEIN 1"/>
    <property type="match status" value="1"/>
</dbReference>
<dbReference type="RefSeq" id="WP_150053782.1">
    <property type="nucleotide sequence ID" value="NZ_VWXT01000301.1"/>
</dbReference>
<dbReference type="GO" id="GO:0016491">
    <property type="term" value="F:oxidoreductase activity"/>
    <property type="evidence" value="ECO:0007669"/>
    <property type="project" value="UniProtKB-KW"/>
</dbReference>
<dbReference type="Gene3D" id="3.50.50.60">
    <property type="entry name" value="FAD/NAD(P)-binding domain"/>
    <property type="match status" value="1"/>
</dbReference>
<evidence type="ECO:0000313" key="4">
    <source>
        <dbReference type="Proteomes" id="UP000323909"/>
    </source>
</evidence>
<dbReference type="Proteomes" id="UP000323909">
    <property type="component" value="Unassembled WGS sequence"/>
</dbReference>
<proteinExistence type="predicted"/>
<dbReference type="PANTHER" id="PTHR13847">
    <property type="entry name" value="SARCOSINE DEHYDROGENASE-RELATED"/>
    <property type="match status" value="1"/>
</dbReference>
<sequence length="379" mass="40130">MHEYADVIVIGAGTTGTSAAWHLARAGASVRLLDKGAIASGSSGASPGIVREYYADPVLSQLAARGVRAYRDWRQHYPGTCGYQRTGFLTGIPAREQAATQANVEHLRATGAALEWLSAEQMQAQVPDLIIDGLAGAVFEPDAGYCDPRLTARSFAAGARDLGAVIDEGRAARRIVRQAGRAIGVQTDTGFIACAHVVNAAGPWAATLADDCQAPLPIHATRQSVGIVQVEGVDSPMPGYCDREAGFYLRPDQPGRYFIGSLIAAEGVAIDPDSFDRSFCDANVLAYRDRAALRLKRLTGAQATGRRVSFFDNTPDGNPIVGPDPRLPGLFVAAGLCGHGFKFAPLFGQAIAQWVLQGEMPAQMGVFAVERFLGSVQST</sequence>
<evidence type="ECO:0000259" key="2">
    <source>
        <dbReference type="Pfam" id="PF01266"/>
    </source>
</evidence>
<reference evidence="3 4" key="1">
    <citation type="submission" date="2019-09" db="EMBL/GenBank/DDBJ databases">
        <title>Genomic sequencing of 4 copper resistant soil isolates.</title>
        <authorList>
            <person name="Havryliuk O."/>
        </authorList>
    </citation>
    <scope>NUCLEOTIDE SEQUENCE [LARGE SCALE GENOMIC DNA]</scope>
    <source>
        <strain evidence="3 4">UKR4</strain>
    </source>
</reference>
<dbReference type="InterPro" id="IPR036188">
    <property type="entry name" value="FAD/NAD-bd_sf"/>
</dbReference>
<dbReference type="Gene3D" id="3.30.9.10">
    <property type="entry name" value="D-Amino Acid Oxidase, subunit A, domain 2"/>
    <property type="match status" value="1"/>
</dbReference>
<organism evidence="3 4">
    <name type="scientific">Pseudomonas veronii</name>
    <dbReference type="NCBI Taxonomy" id="76761"/>
    <lineage>
        <taxon>Bacteria</taxon>
        <taxon>Pseudomonadati</taxon>
        <taxon>Pseudomonadota</taxon>
        <taxon>Gammaproteobacteria</taxon>
        <taxon>Pseudomonadales</taxon>
        <taxon>Pseudomonadaceae</taxon>
        <taxon>Pseudomonas</taxon>
    </lineage>
</organism>
<keyword evidence="1" id="KW-0560">Oxidoreductase</keyword>
<accession>A0A5M8EXM0</accession>
<dbReference type="GO" id="GO:0005737">
    <property type="term" value="C:cytoplasm"/>
    <property type="evidence" value="ECO:0007669"/>
    <property type="project" value="TreeGrafter"/>
</dbReference>
<protein>
    <submittedName>
        <fullName evidence="3">FAD-binding oxidoreductase</fullName>
    </submittedName>
</protein>
<evidence type="ECO:0000313" key="3">
    <source>
        <dbReference type="EMBL" id="KAA6176594.1"/>
    </source>
</evidence>
<dbReference type="AlphaFoldDB" id="A0A5M8EXM0"/>
<gene>
    <name evidence="3" type="ORF">F3K53_18095</name>
</gene>
<dbReference type="Pfam" id="PF01266">
    <property type="entry name" value="DAO"/>
    <property type="match status" value="1"/>
</dbReference>
<feature type="domain" description="FAD dependent oxidoreductase" evidence="2">
    <location>
        <begin position="6"/>
        <end position="354"/>
    </location>
</feature>
<dbReference type="SUPFAM" id="SSF51905">
    <property type="entry name" value="FAD/NAD(P)-binding domain"/>
    <property type="match status" value="1"/>
</dbReference>
<dbReference type="EMBL" id="VWXT01000301">
    <property type="protein sequence ID" value="KAA6176594.1"/>
    <property type="molecule type" value="Genomic_DNA"/>
</dbReference>
<dbReference type="InterPro" id="IPR006076">
    <property type="entry name" value="FAD-dep_OxRdtase"/>
</dbReference>